<organism evidence="3 4">
    <name type="scientific">Paraconexibacter antarcticus</name>
    <dbReference type="NCBI Taxonomy" id="2949664"/>
    <lineage>
        <taxon>Bacteria</taxon>
        <taxon>Bacillati</taxon>
        <taxon>Actinomycetota</taxon>
        <taxon>Thermoleophilia</taxon>
        <taxon>Solirubrobacterales</taxon>
        <taxon>Paraconexibacteraceae</taxon>
        <taxon>Paraconexibacter</taxon>
    </lineage>
</organism>
<dbReference type="InterPro" id="IPR036291">
    <property type="entry name" value="NAD(P)-bd_dom_sf"/>
</dbReference>
<comment type="similarity">
    <text evidence="1">Belongs to the short-chain dehydrogenases/reductases (SDR) family.</text>
</comment>
<keyword evidence="4" id="KW-1185">Reference proteome</keyword>
<dbReference type="InterPro" id="IPR002347">
    <property type="entry name" value="SDR_fam"/>
</dbReference>
<sequence length="260" mass="27039">MTSGAPRRVAVITGGTRNLGLATARRFARDGYDLVLGYHRDADTAASAQLELEALGGQVSLCGGDISTEAGLDALFDVVAARHGRLDVFVANAAATKFAPLTEIGRHHYQRTFDLSVGAFLFGAQRAATLMNGDGSIIGISGIDAARHMPRHGLLGAAKAAMEALVRSLAFDLGPRITVNAIGAGAFASDRNVIYSGDERFEGFLQDIGERSAAQRVARLDEIAGAVAFLASADARFVTGTTLTVDGGLSVGFLQGGTSW</sequence>
<dbReference type="PRINTS" id="PR00081">
    <property type="entry name" value="GDHRDH"/>
</dbReference>
<protein>
    <submittedName>
        <fullName evidence="3">SDR family oxidoreductase</fullName>
    </submittedName>
</protein>
<evidence type="ECO:0000256" key="1">
    <source>
        <dbReference type="ARBA" id="ARBA00006484"/>
    </source>
</evidence>
<gene>
    <name evidence="3" type="ORF">NBH00_08475</name>
</gene>
<dbReference type="Pfam" id="PF13561">
    <property type="entry name" value="adh_short_C2"/>
    <property type="match status" value="1"/>
</dbReference>
<dbReference type="RefSeq" id="WP_254572903.1">
    <property type="nucleotide sequence ID" value="NZ_CP098502.1"/>
</dbReference>
<keyword evidence="2" id="KW-0560">Oxidoreductase</keyword>
<accession>A0ABY5DW35</accession>
<dbReference type="PANTHER" id="PTHR43639:SF1">
    <property type="entry name" value="SHORT-CHAIN DEHYDROGENASE_REDUCTASE FAMILY PROTEIN"/>
    <property type="match status" value="1"/>
</dbReference>
<reference evidence="3 4" key="1">
    <citation type="submission" date="2022-06" db="EMBL/GenBank/DDBJ databases">
        <title>Paraconexibacter antarcticus.</title>
        <authorList>
            <person name="Kim C.S."/>
        </authorList>
    </citation>
    <scope>NUCLEOTIDE SEQUENCE [LARGE SCALE GENOMIC DNA]</scope>
    <source>
        <strain evidence="3 4">02-257</strain>
    </source>
</reference>
<evidence type="ECO:0000313" key="3">
    <source>
        <dbReference type="EMBL" id="UTI66228.1"/>
    </source>
</evidence>
<proteinExistence type="inferred from homology"/>
<dbReference type="EMBL" id="CP098502">
    <property type="protein sequence ID" value="UTI66228.1"/>
    <property type="molecule type" value="Genomic_DNA"/>
</dbReference>
<dbReference type="SUPFAM" id="SSF51735">
    <property type="entry name" value="NAD(P)-binding Rossmann-fold domains"/>
    <property type="match status" value="1"/>
</dbReference>
<dbReference type="Gene3D" id="3.40.50.720">
    <property type="entry name" value="NAD(P)-binding Rossmann-like Domain"/>
    <property type="match status" value="1"/>
</dbReference>
<dbReference type="PANTHER" id="PTHR43639">
    <property type="entry name" value="OXIDOREDUCTASE, SHORT-CHAIN DEHYDROGENASE/REDUCTASE FAMILY (AFU_ORTHOLOGUE AFUA_5G02870)"/>
    <property type="match status" value="1"/>
</dbReference>
<evidence type="ECO:0000313" key="4">
    <source>
        <dbReference type="Proteomes" id="UP001056035"/>
    </source>
</evidence>
<dbReference type="Proteomes" id="UP001056035">
    <property type="component" value="Chromosome"/>
</dbReference>
<name>A0ABY5DW35_9ACTN</name>
<evidence type="ECO:0000256" key="2">
    <source>
        <dbReference type="ARBA" id="ARBA00023002"/>
    </source>
</evidence>